<organism evidence="1">
    <name type="scientific">Octopus bimaculoides</name>
    <name type="common">California two-spotted octopus</name>
    <dbReference type="NCBI Taxonomy" id="37653"/>
    <lineage>
        <taxon>Eukaryota</taxon>
        <taxon>Metazoa</taxon>
        <taxon>Spiralia</taxon>
        <taxon>Lophotrochozoa</taxon>
        <taxon>Mollusca</taxon>
        <taxon>Cephalopoda</taxon>
        <taxon>Coleoidea</taxon>
        <taxon>Octopodiformes</taxon>
        <taxon>Octopoda</taxon>
        <taxon>Incirrata</taxon>
        <taxon>Octopodidae</taxon>
        <taxon>Octopus</taxon>
    </lineage>
</organism>
<gene>
    <name evidence="1" type="ORF">OCBIM_22039090mg</name>
</gene>
<dbReference type="EMBL" id="KQ423546">
    <property type="protein sequence ID" value="KOF72667.1"/>
    <property type="molecule type" value="Genomic_DNA"/>
</dbReference>
<accession>A0A0L8G6L8</accession>
<protein>
    <submittedName>
        <fullName evidence="1">Uncharacterized protein</fullName>
    </submittedName>
</protein>
<proteinExistence type="predicted"/>
<reference evidence="1" key="1">
    <citation type="submission" date="2015-07" db="EMBL/GenBank/DDBJ databases">
        <title>MeaNS - Measles Nucleotide Surveillance Program.</title>
        <authorList>
            <person name="Tran T."/>
            <person name="Druce J."/>
        </authorList>
    </citation>
    <scope>NUCLEOTIDE SEQUENCE</scope>
    <source>
        <strain evidence="1">UCB-OBI-ISO-001</strain>
        <tissue evidence="1">Gonad</tissue>
    </source>
</reference>
<name>A0A0L8G6L8_OCTBM</name>
<evidence type="ECO:0000313" key="1">
    <source>
        <dbReference type="EMBL" id="KOF72667.1"/>
    </source>
</evidence>
<sequence length="65" mass="7865">MYFLNYHLSESLKSCLTLIHLEKVASRDNNLRDKTCKHSFSILRTWIHKDMKMQKSSFEPRDMNF</sequence>
<dbReference type="AlphaFoldDB" id="A0A0L8G6L8"/>